<dbReference type="AlphaFoldDB" id="A0A5N7CNW0"/>
<dbReference type="EMBL" id="ML735217">
    <property type="protein sequence ID" value="KAE8395861.1"/>
    <property type="molecule type" value="Genomic_DNA"/>
</dbReference>
<dbReference type="InterPro" id="IPR029044">
    <property type="entry name" value="Nucleotide-diphossugar_trans"/>
</dbReference>
<accession>A0A5N7CNW0</accession>
<dbReference type="Proteomes" id="UP000326877">
    <property type="component" value="Unassembled WGS sequence"/>
</dbReference>
<protein>
    <submittedName>
        <fullName evidence="1">Uncharacterized protein</fullName>
    </submittedName>
</protein>
<reference evidence="1" key="1">
    <citation type="submission" date="2019-04" db="EMBL/GenBank/DDBJ databases">
        <title>Friends and foes A comparative genomics studyof 23 Aspergillus species from section Flavi.</title>
        <authorList>
            <consortium name="DOE Joint Genome Institute"/>
            <person name="Kjaerbolling I."/>
            <person name="Vesth T."/>
            <person name="Frisvad J.C."/>
            <person name="Nybo J.L."/>
            <person name="Theobald S."/>
            <person name="Kildgaard S."/>
            <person name="Isbrandt T."/>
            <person name="Kuo A."/>
            <person name="Sato A."/>
            <person name="Lyhne E.K."/>
            <person name="Kogle M.E."/>
            <person name="Wiebenga A."/>
            <person name="Kun R.S."/>
            <person name="Lubbers R.J."/>
            <person name="Makela M.R."/>
            <person name="Barry K."/>
            <person name="Chovatia M."/>
            <person name="Clum A."/>
            <person name="Daum C."/>
            <person name="Haridas S."/>
            <person name="He G."/>
            <person name="LaButti K."/>
            <person name="Lipzen A."/>
            <person name="Mondo S."/>
            <person name="Riley R."/>
            <person name="Salamov A."/>
            <person name="Simmons B.A."/>
            <person name="Magnuson J.K."/>
            <person name="Henrissat B."/>
            <person name="Mortensen U.H."/>
            <person name="Larsen T.O."/>
            <person name="Devries R.P."/>
            <person name="Grigoriev I.V."/>
            <person name="Machida M."/>
            <person name="Baker S.E."/>
            <person name="Andersen M.R."/>
        </authorList>
    </citation>
    <scope>NUCLEOTIDE SEQUENCE [LARGE SCALE GENOMIC DNA]</scope>
    <source>
        <strain evidence="1">IBT 14317</strain>
    </source>
</reference>
<gene>
    <name evidence="1" type="ORF">BDV23DRAFT_178427</name>
</gene>
<sequence>MPGHLRMYFARLDRLAAQYEQVLIHRHGWEKDNTRQGHKILKEIHAQYPKIKLRAVETVSTSSGDPTWHESLTKFQTFAPIEHPRVFVFDSGPIFQKNMDHYFFAPLTPPGAYWLNYKDASAKD</sequence>
<organism evidence="1">
    <name type="scientific">Petromyces alliaceus</name>
    <name type="common">Aspergillus alliaceus</name>
    <dbReference type="NCBI Taxonomy" id="209559"/>
    <lineage>
        <taxon>Eukaryota</taxon>
        <taxon>Fungi</taxon>
        <taxon>Dikarya</taxon>
        <taxon>Ascomycota</taxon>
        <taxon>Pezizomycotina</taxon>
        <taxon>Eurotiomycetes</taxon>
        <taxon>Eurotiomycetidae</taxon>
        <taxon>Eurotiales</taxon>
        <taxon>Aspergillaceae</taxon>
        <taxon>Aspergillus</taxon>
        <taxon>Aspergillus subgen. Circumdati</taxon>
    </lineage>
</organism>
<dbReference type="OrthoDB" id="2014201at2759"/>
<name>A0A5N7CNW0_PETAA</name>
<evidence type="ECO:0000313" key="1">
    <source>
        <dbReference type="EMBL" id="KAE8395861.1"/>
    </source>
</evidence>
<dbReference type="Gene3D" id="3.90.550.10">
    <property type="entry name" value="Spore Coat Polysaccharide Biosynthesis Protein SpsA, Chain A"/>
    <property type="match status" value="1"/>
</dbReference>
<proteinExistence type="predicted"/>